<dbReference type="STRING" id="441959.B8M090"/>
<dbReference type="GeneID" id="8101511"/>
<keyword evidence="1" id="KW-0175">Coiled coil</keyword>
<dbReference type="HOGENOM" id="CLU_482477_0_0_1"/>
<proteinExistence type="predicted"/>
<feature type="compositionally biased region" description="Acidic residues" evidence="2">
    <location>
        <begin position="108"/>
        <end position="146"/>
    </location>
</feature>
<dbReference type="InParanoid" id="B8M090"/>
<organism evidence="3 4">
    <name type="scientific">Talaromyces stipitatus (strain ATCC 10500 / CBS 375.48 / QM 6759 / NRRL 1006)</name>
    <name type="common">Penicillium stipitatum</name>
    <dbReference type="NCBI Taxonomy" id="441959"/>
    <lineage>
        <taxon>Eukaryota</taxon>
        <taxon>Fungi</taxon>
        <taxon>Dikarya</taxon>
        <taxon>Ascomycota</taxon>
        <taxon>Pezizomycotina</taxon>
        <taxon>Eurotiomycetes</taxon>
        <taxon>Eurotiomycetidae</taxon>
        <taxon>Eurotiales</taxon>
        <taxon>Trichocomaceae</taxon>
        <taxon>Talaromyces</taxon>
        <taxon>Talaromyces sect. Talaromyces</taxon>
    </lineage>
</organism>
<dbReference type="AlphaFoldDB" id="B8M090"/>
<dbReference type="Proteomes" id="UP000001745">
    <property type="component" value="Unassembled WGS sequence"/>
</dbReference>
<feature type="region of interest" description="Disordered" evidence="2">
    <location>
        <begin position="1"/>
        <end position="154"/>
    </location>
</feature>
<reference evidence="4" key="1">
    <citation type="journal article" date="2015" name="Genome Announc.">
        <title>Genome sequence of the AIDS-associated pathogen Penicillium marneffei (ATCC18224) and its near taxonomic relative Talaromyces stipitatus (ATCC10500).</title>
        <authorList>
            <person name="Nierman W.C."/>
            <person name="Fedorova-Abrams N.D."/>
            <person name="Andrianopoulos A."/>
        </authorList>
    </citation>
    <scope>NUCLEOTIDE SEQUENCE [LARGE SCALE GENOMIC DNA]</scope>
    <source>
        <strain evidence="4">ATCC 10500 / CBS 375.48 / QM 6759 / NRRL 1006</strain>
    </source>
</reference>
<gene>
    <name evidence="3" type="ORF">TSTA_084180</name>
</gene>
<protein>
    <submittedName>
        <fullName evidence="3">Uncharacterized protein</fullName>
    </submittedName>
</protein>
<dbReference type="PhylomeDB" id="B8M090"/>
<feature type="compositionally biased region" description="Basic residues" evidence="2">
    <location>
        <begin position="1"/>
        <end position="15"/>
    </location>
</feature>
<evidence type="ECO:0000256" key="2">
    <source>
        <dbReference type="SAM" id="MobiDB-lite"/>
    </source>
</evidence>
<feature type="compositionally biased region" description="Polar residues" evidence="2">
    <location>
        <begin position="88"/>
        <end position="104"/>
    </location>
</feature>
<dbReference type="VEuPathDB" id="FungiDB:TSTA_084180"/>
<sequence length="565" mass="63511">MARATKRRKASGRSKKVLDYLNNMSANQDVDDDDTHAINKQNMQAESADHDDAENDHITGRDSDQRRTRRSARLNKGKAGEVTPVIEENNTQNSDSSIFVSQEANIEVQDDEGGDEEAEEADEAEEGEAEREPEEDGESISSEDDIPISGPKYQLQLEQEQAIVSRIASPFAVIINGEKDRTRNRKTSIPGAMENESPPAEINHVDNSAELNDIEDAESQQEEDDYNEYASDENPNVDESEDDMGSAMRGLFDWDAEQPPEPAQRTRIVDRLQPQPPETGKLATRKRKRVSNTTADGPESRRRRRESRNENIEIAVSGALPVASASTAAGDWEAGVSEDEARDEAAVVVQHTAYDEATKIKDLQRSWKRLMQNCEELRATESYETRKYVRLEAIEERISDLIKDYKRIQKRRSRGRAIDPNAWEHTEEEVKGIGKDADKIRKVAQMRAEEGKEKNDLELQVDVVDYAKLIYKDVMTGLSELALECLKAYYSEEDEWLLAGGFTAVLNILEIAGRINTTLTSLHNCGLVVLSPDPGRHIRIELRLIQQSLADAEACRDRKLLTTSS</sequence>
<dbReference type="EMBL" id="EQ962653">
    <property type="protein sequence ID" value="EED21187.1"/>
    <property type="molecule type" value="Genomic_DNA"/>
</dbReference>
<feature type="compositionally biased region" description="Acidic residues" evidence="2">
    <location>
        <begin position="212"/>
        <end position="244"/>
    </location>
</feature>
<feature type="coiled-coil region" evidence="1">
    <location>
        <begin position="360"/>
        <end position="411"/>
    </location>
</feature>
<dbReference type="RefSeq" id="XP_002478150.1">
    <property type="nucleotide sequence ID" value="XM_002478105.1"/>
</dbReference>
<accession>B8M090</accession>
<keyword evidence="4" id="KW-1185">Reference proteome</keyword>
<name>B8M090_TALSN</name>
<feature type="compositionally biased region" description="Basic residues" evidence="2">
    <location>
        <begin position="67"/>
        <end position="76"/>
    </location>
</feature>
<evidence type="ECO:0000256" key="1">
    <source>
        <dbReference type="SAM" id="Coils"/>
    </source>
</evidence>
<feature type="compositionally biased region" description="Basic and acidic residues" evidence="2">
    <location>
        <begin position="47"/>
        <end position="66"/>
    </location>
</feature>
<evidence type="ECO:0000313" key="4">
    <source>
        <dbReference type="Proteomes" id="UP000001745"/>
    </source>
</evidence>
<feature type="region of interest" description="Disordered" evidence="2">
    <location>
        <begin position="175"/>
        <end position="313"/>
    </location>
</feature>
<dbReference type="OrthoDB" id="4227018at2759"/>
<evidence type="ECO:0000313" key="3">
    <source>
        <dbReference type="EMBL" id="EED21187.1"/>
    </source>
</evidence>